<accession>A0AAW4UB89</accession>
<dbReference type="RefSeq" id="WP_306780604.1">
    <property type="nucleotide sequence ID" value="NZ_JAJCJK010000004.1"/>
</dbReference>
<organism evidence="1 2">
    <name type="scientific">Agathobacter rectalis</name>
    <dbReference type="NCBI Taxonomy" id="39491"/>
    <lineage>
        <taxon>Bacteria</taxon>
        <taxon>Bacillati</taxon>
        <taxon>Bacillota</taxon>
        <taxon>Clostridia</taxon>
        <taxon>Lachnospirales</taxon>
        <taxon>Lachnospiraceae</taxon>
        <taxon>Agathobacter</taxon>
    </lineage>
</organism>
<gene>
    <name evidence="1" type="ORF">LIZ56_03860</name>
</gene>
<evidence type="ECO:0000313" key="1">
    <source>
        <dbReference type="EMBL" id="MCB6937549.1"/>
    </source>
</evidence>
<proteinExistence type="predicted"/>
<dbReference type="Proteomes" id="UP001197684">
    <property type="component" value="Unassembled WGS sequence"/>
</dbReference>
<comment type="caution">
    <text evidence="1">The sequence shown here is derived from an EMBL/GenBank/DDBJ whole genome shotgun (WGS) entry which is preliminary data.</text>
</comment>
<reference evidence="1" key="1">
    <citation type="submission" date="2021-10" db="EMBL/GenBank/DDBJ databases">
        <title>Collection of gut derived symbiotic bacterial strains cultured from healthy donors.</title>
        <authorList>
            <person name="Lin H."/>
            <person name="Littmann E."/>
            <person name="Kohout C."/>
            <person name="Pamer E.G."/>
        </authorList>
    </citation>
    <scope>NUCLEOTIDE SEQUENCE</scope>
    <source>
        <strain evidence="1">DFI.9.42</strain>
    </source>
</reference>
<protein>
    <recommendedName>
        <fullName evidence="3">NTP pyrophosphohydrolase MazG putative catalytic core domain-containing protein</fullName>
    </recommendedName>
</protein>
<dbReference type="SUPFAM" id="SSF101386">
    <property type="entry name" value="all-alpha NTP pyrophosphatases"/>
    <property type="match status" value="1"/>
</dbReference>
<dbReference type="AlphaFoldDB" id="A0AAW4UB89"/>
<dbReference type="CDD" id="cd11539">
    <property type="entry name" value="NTP-PPase_u2"/>
    <property type="match status" value="1"/>
</dbReference>
<dbReference type="Gene3D" id="1.10.287.1080">
    <property type="entry name" value="MazG-like"/>
    <property type="match status" value="1"/>
</dbReference>
<dbReference type="EMBL" id="JAJCJK010000004">
    <property type="protein sequence ID" value="MCB6937549.1"/>
    <property type="molecule type" value="Genomic_DNA"/>
</dbReference>
<sequence>MTQEQMRNLNTIVETYGNDAQEDMAIEECSELIKAILKFRRSDEKTAEMREAVIDEIADVQIMLTQLGIIFNCVAEVEDRIDFKINRQMGRIKEREAKRDVC</sequence>
<name>A0AAW4UB89_9FIRM</name>
<evidence type="ECO:0000313" key="2">
    <source>
        <dbReference type="Proteomes" id="UP001197684"/>
    </source>
</evidence>
<evidence type="ECO:0008006" key="3">
    <source>
        <dbReference type="Google" id="ProtNLM"/>
    </source>
</evidence>